<keyword evidence="3" id="KW-1185">Reference proteome</keyword>
<feature type="transmembrane region" description="Helical" evidence="1">
    <location>
        <begin position="29"/>
        <end position="52"/>
    </location>
</feature>
<keyword evidence="1" id="KW-1133">Transmembrane helix</keyword>
<gene>
    <name evidence="2" type="ORF">DB88DRAFT_485276</name>
</gene>
<keyword evidence="1" id="KW-0472">Membrane</keyword>
<proteinExistence type="predicted"/>
<sequence length="183" mass="20298">MNQALSMVWQVLSLQATEGIHLLPFVCRLLAFLLAAPFAICIVLDIIAYAIVRTLHLSMSQQRIPRSPLSASVVLESDMEPTATHVGIRDLHTSLFLRVLITFRRMLSPDPWEILHTAGILLGLLPPRPSSPSCRLQATPTLACPAPRMNPRRPDPRRSFDVPIFLIALETLYVIPPHSPSSA</sequence>
<evidence type="ECO:0000313" key="3">
    <source>
        <dbReference type="Proteomes" id="UP001182556"/>
    </source>
</evidence>
<comment type="caution">
    <text evidence="2">The sequence shown here is derived from an EMBL/GenBank/DDBJ whole genome shotgun (WGS) entry which is preliminary data.</text>
</comment>
<dbReference type="Proteomes" id="UP001182556">
    <property type="component" value="Unassembled WGS sequence"/>
</dbReference>
<evidence type="ECO:0000256" key="1">
    <source>
        <dbReference type="SAM" id="Phobius"/>
    </source>
</evidence>
<keyword evidence="1" id="KW-0812">Transmembrane</keyword>
<dbReference type="EMBL" id="JAODAN010000003">
    <property type="protein sequence ID" value="KAK1925828.1"/>
    <property type="molecule type" value="Genomic_DNA"/>
</dbReference>
<organism evidence="2 3">
    <name type="scientific">Papiliotrema laurentii</name>
    <name type="common">Cryptococcus laurentii</name>
    <dbReference type="NCBI Taxonomy" id="5418"/>
    <lineage>
        <taxon>Eukaryota</taxon>
        <taxon>Fungi</taxon>
        <taxon>Dikarya</taxon>
        <taxon>Basidiomycota</taxon>
        <taxon>Agaricomycotina</taxon>
        <taxon>Tremellomycetes</taxon>
        <taxon>Tremellales</taxon>
        <taxon>Rhynchogastremaceae</taxon>
        <taxon>Papiliotrema</taxon>
    </lineage>
</organism>
<dbReference type="AlphaFoldDB" id="A0AAD9FTG1"/>
<evidence type="ECO:0000313" key="2">
    <source>
        <dbReference type="EMBL" id="KAK1925828.1"/>
    </source>
</evidence>
<reference evidence="2" key="1">
    <citation type="submission" date="2023-02" db="EMBL/GenBank/DDBJ databases">
        <title>Identification and recombinant expression of a fungal hydrolase from Papiliotrema laurentii that hydrolyzes apple cutin and clears colloidal polyester polyurethane.</title>
        <authorList>
            <consortium name="DOE Joint Genome Institute"/>
            <person name="Roman V.A."/>
            <person name="Bojanowski C."/>
            <person name="Crable B.R."/>
            <person name="Wagner D.N."/>
            <person name="Hung C.S."/>
            <person name="Nadeau L.J."/>
            <person name="Schratz L."/>
            <person name="Haridas S."/>
            <person name="Pangilinan J."/>
            <person name="Lipzen A."/>
            <person name="Na H."/>
            <person name="Yan M."/>
            <person name="Ng V."/>
            <person name="Grigoriev I.V."/>
            <person name="Spatafora J.W."/>
            <person name="Barlow D."/>
            <person name="Biffinger J."/>
            <person name="Kelley-Loughnane N."/>
            <person name="Varaljay V.A."/>
            <person name="Crookes-Goodson W.J."/>
        </authorList>
    </citation>
    <scope>NUCLEOTIDE SEQUENCE</scope>
    <source>
        <strain evidence="2">5307AH</strain>
    </source>
</reference>
<accession>A0AAD9FTG1</accession>
<name>A0AAD9FTG1_PAPLA</name>
<protein>
    <submittedName>
        <fullName evidence="2">Uncharacterized protein</fullName>
    </submittedName>
</protein>